<sequence length="280" mass="31344">MSSTGTTKLPVPQARKRPAPTTEIQESELGSLVAGILSKASAPAAKTAKTATGAKKVTAVVTPVKQAPPNKQAPSTPKTSSLEKPATQAPRKIATPRPIRRENPTRPSASSSPASSSSDKMEIKKKYNDDNVDIMKLPPNIRVIPVTKFEKVALTKIAANPKQYPHITIVGKDERGWTIVRRRNIESKELEKLRKAENERQQQKAREQELPPVSTRKSMIERAREKLVKEEERILKVRKEAEEAGVRARLEKEAKRKEMEMEEKEKREKRMVALRATRKG</sequence>
<reference evidence="2 3" key="1">
    <citation type="journal article" date="2018" name="Sci. Rep.">
        <title>Comparative genomics provides insights into the lifestyle and reveals functional heterogeneity of dark septate endophytic fungi.</title>
        <authorList>
            <person name="Knapp D.G."/>
            <person name="Nemeth J.B."/>
            <person name="Barry K."/>
            <person name="Hainaut M."/>
            <person name="Henrissat B."/>
            <person name="Johnson J."/>
            <person name="Kuo A."/>
            <person name="Lim J.H.P."/>
            <person name="Lipzen A."/>
            <person name="Nolan M."/>
            <person name="Ohm R.A."/>
            <person name="Tamas L."/>
            <person name="Grigoriev I.V."/>
            <person name="Spatafora J.W."/>
            <person name="Nagy L.G."/>
            <person name="Kovacs G.M."/>
        </authorList>
    </citation>
    <scope>NUCLEOTIDE SEQUENCE [LARGE SCALE GENOMIC DNA]</scope>
    <source>
        <strain evidence="2 3">DSE2036</strain>
    </source>
</reference>
<feature type="region of interest" description="Disordered" evidence="1">
    <location>
        <begin position="192"/>
        <end position="218"/>
    </location>
</feature>
<feature type="region of interest" description="Disordered" evidence="1">
    <location>
        <begin position="1"/>
        <end position="29"/>
    </location>
</feature>
<dbReference type="EMBL" id="KZ805459">
    <property type="protein sequence ID" value="PVH96619.1"/>
    <property type="molecule type" value="Genomic_DNA"/>
</dbReference>
<feature type="region of interest" description="Disordered" evidence="1">
    <location>
        <begin position="254"/>
        <end position="280"/>
    </location>
</feature>
<evidence type="ECO:0000313" key="3">
    <source>
        <dbReference type="Proteomes" id="UP000244855"/>
    </source>
</evidence>
<dbReference type="Proteomes" id="UP000244855">
    <property type="component" value="Unassembled WGS sequence"/>
</dbReference>
<gene>
    <name evidence="2" type="ORF">DM02DRAFT_631823</name>
</gene>
<feature type="compositionally biased region" description="Polar residues" evidence="1">
    <location>
        <begin position="72"/>
        <end position="82"/>
    </location>
</feature>
<evidence type="ECO:0000313" key="2">
    <source>
        <dbReference type="EMBL" id="PVH96619.1"/>
    </source>
</evidence>
<proteinExistence type="predicted"/>
<feature type="compositionally biased region" description="Basic and acidic residues" evidence="1">
    <location>
        <begin position="254"/>
        <end position="271"/>
    </location>
</feature>
<dbReference type="AlphaFoldDB" id="A0A2V1DHE0"/>
<protein>
    <submittedName>
        <fullName evidence="2">Uncharacterized protein</fullName>
    </submittedName>
</protein>
<name>A0A2V1DHE0_9PLEO</name>
<keyword evidence="3" id="KW-1185">Reference proteome</keyword>
<feature type="region of interest" description="Disordered" evidence="1">
    <location>
        <begin position="41"/>
        <end position="125"/>
    </location>
</feature>
<feature type="compositionally biased region" description="Low complexity" evidence="1">
    <location>
        <begin position="41"/>
        <end position="69"/>
    </location>
</feature>
<accession>A0A2V1DHE0</accession>
<evidence type="ECO:0000256" key="1">
    <source>
        <dbReference type="SAM" id="MobiDB-lite"/>
    </source>
</evidence>
<organism evidence="2 3">
    <name type="scientific">Periconia macrospinosa</name>
    <dbReference type="NCBI Taxonomy" id="97972"/>
    <lineage>
        <taxon>Eukaryota</taxon>
        <taxon>Fungi</taxon>
        <taxon>Dikarya</taxon>
        <taxon>Ascomycota</taxon>
        <taxon>Pezizomycotina</taxon>
        <taxon>Dothideomycetes</taxon>
        <taxon>Pleosporomycetidae</taxon>
        <taxon>Pleosporales</taxon>
        <taxon>Massarineae</taxon>
        <taxon>Periconiaceae</taxon>
        <taxon>Periconia</taxon>
    </lineage>
</organism>
<feature type="compositionally biased region" description="Basic and acidic residues" evidence="1">
    <location>
        <begin position="192"/>
        <end position="209"/>
    </location>
</feature>
<dbReference type="OrthoDB" id="3800146at2759"/>
<feature type="compositionally biased region" description="Low complexity" evidence="1">
    <location>
        <begin position="107"/>
        <end position="118"/>
    </location>
</feature>